<keyword evidence="1" id="KW-0175">Coiled coil</keyword>
<feature type="compositionally biased region" description="Low complexity" evidence="2">
    <location>
        <begin position="204"/>
        <end position="221"/>
    </location>
</feature>
<feature type="compositionally biased region" description="Polar residues" evidence="2">
    <location>
        <begin position="151"/>
        <end position="173"/>
    </location>
</feature>
<sequence length="1465" mass="162198">MSFDFGDTGPFPGQRRQDPLANPGFYTNNNASSSKQGNGNFLRRKKNNKNHGFADDDEGDGEGKDVAMPSDAAAKSLNFTELTHIRDRGRYGGFDALDTAPIIPMMETPLDIHGKKNSNIEYRKAKTSQKKAMMSNIAKMNNSYQHNHNLLNPIGSNGNENPANHSGSFNSHGYGNDPYGNQGPRSMSLATGAQKYPPNRQMHPQNFQRNQGPPNQGQPPRSMSFTNNPSNLNPMRQFPPQARQPGPPMSNDPRAMSLSGGRLPPFAPKPIPPNQRFGPQSRNNSLNNMTNPMMGNQMQQNMPPRNGSLTNMQNPYNAPRSQTMGSMNNPYNNFPRNGNGSNMNNMGNQQQKMAPRSGAMTNMQNSMGNAAPRNQSMSNNMQNPMGSGAPRNQSMSNNVQNPYNNAPRNGSMTKMQNPYNGMTGKPMQNKNSSRNGSLTNMVNPMQNKNSSRNGSLTNMANPYNNNNSPARKPVTSTSRYQSPMYQNANSKSNNNSSGSLVDAPSAPAISRSATATPPPPPNKDHSSPATKQNNTPKKLPRSDNNSPRKSPFKYINEASDDEEENQQKYHRSSLSEEVSKTNNARGNENGRGKLKEFLMDDNEEENPRTLSGGTNLASKNITSNPYAQNERSTTTREDQFVAENNPGTNSSVKPTSQGTNFDYSDNYIDEDDDDDMNYSAYDAVTKTKQSTSASSKPKSGLRRFNDSSEDEIEKVEVKPPSAKKPLRRKPPQNSPEPARPKSRQETIDTLEGSPSQSRRSFSGSNSLLFKKRSTKTAPEAKKNNFMAKLEASIDDSIGQVDGNSSTIQPNGTSGYDYSARMSRSNFKTILSPEIPTEATFDNSTIPSTNSNNKRISEVPRESINRNSFSQVPVSNKTSSVLSSDSDAKDSSSSNNRNSGIAGGFLKKLGLKKNRDKHRSKGDSKFNSRTSYQGGPSADATNKNPSNGSGNLFSSFNSNKVEETSYNHDVYNLKEEKAALFSKPEAKKQSSKPLSQDAWKSSPTNNDYDDLNAPSSFGVVADSKSSSIGKKESNSKFTLDDGSDLLNEKSFGDSLSGAFDDIENKIDQEILNSNQKMTSPKTEKFDVSASKLDNHNSSNFGGSTNPFSVNDSASFRDSELQAKAEVEGEFIRMGHNLRKICLDDTEDFNYQGVGQSKPKDLNNGASIESPKKMILSSNRLNLSVEQMGIMEANQSLINELQLMTKELTDSIQREVKLETDLRNRKLNLDNGNGVGGTTKVESLETEVREKSKTIANLMTELNDERKKRKIAEENVLLWESTNDVAPSFLNLSYEKSQLQSQLIDKQEQINQHKQLIYQFDAEKQQLREKYAEFEAENTKYKKKVVPDLTNEIELLRNNEYQISKKYSDQANYYQQELQSLKLTLANYESGATKVPGASANGLGEAEIEGQRDALREALKNLKESKEKEIKEITMQLRDAQDHNQNLESKVSKLSHLNEKLQEKLFG</sequence>
<feature type="compositionally biased region" description="Basic residues" evidence="2">
    <location>
        <begin position="908"/>
        <end position="919"/>
    </location>
</feature>
<evidence type="ECO:0000256" key="2">
    <source>
        <dbReference type="SAM" id="MobiDB-lite"/>
    </source>
</evidence>
<organism evidence="3 4">
    <name type="scientific">Saccharomycopsis crataegensis</name>
    <dbReference type="NCBI Taxonomy" id="43959"/>
    <lineage>
        <taxon>Eukaryota</taxon>
        <taxon>Fungi</taxon>
        <taxon>Dikarya</taxon>
        <taxon>Ascomycota</taxon>
        <taxon>Saccharomycotina</taxon>
        <taxon>Saccharomycetes</taxon>
        <taxon>Saccharomycopsidaceae</taxon>
        <taxon>Saccharomycopsis</taxon>
    </lineage>
</organism>
<feature type="compositionally biased region" description="Polar residues" evidence="2">
    <location>
        <begin position="527"/>
        <end position="548"/>
    </location>
</feature>
<feature type="compositionally biased region" description="Polar residues" evidence="2">
    <location>
        <begin position="390"/>
        <end position="457"/>
    </location>
</feature>
<name>A0AAV5QJ51_9ASCO</name>
<feature type="compositionally biased region" description="Polar residues" evidence="2">
    <location>
        <begin position="277"/>
        <end position="286"/>
    </location>
</feature>
<feature type="compositionally biased region" description="Low complexity" evidence="2">
    <location>
        <begin position="874"/>
        <end position="907"/>
    </location>
</feature>
<feature type="compositionally biased region" description="Polar residues" evidence="2">
    <location>
        <begin position="223"/>
        <end position="234"/>
    </location>
</feature>
<reference evidence="3 4" key="1">
    <citation type="journal article" date="2023" name="Elife">
        <title>Identification of key yeast species and microbe-microbe interactions impacting larval growth of Drosophila in the wild.</title>
        <authorList>
            <person name="Mure A."/>
            <person name="Sugiura Y."/>
            <person name="Maeda R."/>
            <person name="Honda K."/>
            <person name="Sakurai N."/>
            <person name="Takahashi Y."/>
            <person name="Watada M."/>
            <person name="Katoh T."/>
            <person name="Gotoh A."/>
            <person name="Gotoh Y."/>
            <person name="Taniguchi I."/>
            <person name="Nakamura K."/>
            <person name="Hayashi T."/>
            <person name="Katayama T."/>
            <person name="Uemura T."/>
            <person name="Hattori Y."/>
        </authorList>
    </citation>
    <scope>NUCLEOTIDE SEQUENCE [LARGE SCALE GENOMIC DNA]</scope>
    <source>
        <strain evidence="3 4">SC-9</strain>
    </source>
</reference>
<feature type="compositionally biased region" description="Polar residues" evidence="2">
    <location>
        <begin position="645"/>
        <end position="661"/>
    </location>
</feature>
<feature type="compositionally biased region" description="Polar residues" evidence="2">
    <location>
        <begin position="864"/>
        <end position="873"/>
    </location>
</feature>
<evidence type="ECO:0000256" key="1">
    <source>
        <dbReference type="SAM" id="Coils"/>
    </source>
</evidence>
<feature type="compositionally biased region" description="Polar residues" evidence="2">
    <location>
        <begin position="25"/>
        <end position="39"/>
    </location>
</feature>
<feature type="compositionally biased region" description="Low complexity" evidence="2">
    <location>
        <begin position="677"/>
        <end position="698"/>
    </location>
</feature>
<feature type="compositionally biased region" description="Polar residues" evidence="2">
    <location>
        <begin position="608"/>
        <end position="632"/>
    </location>
</feature>
<dbReference type="Proteomes" id="UP001360560">
    <property type="component" value="Unassembled WGS sequence"/>
</dbReference>
<feature type="compositionally biased region" description="Polar residues" evidence="2">
    <location>
        <begin position="474"/>
        <end position="486"/>
    </location>
</feature>
<keyword evidence="4" id="KW-1185">Reference proteome</keyword>
<feature type="region of interest" description="Disordered" evidence="2">
    <location>
        <begin position="151"/>
        <end position="286"/>
    </location>
</feature>
<feature type="region of interest" description="Disordered" evidence="2">
    <location>
        <begin position="1"/>
        <end position="68"/>
    </location>
</feature>
<feature type="compositionally biased region" description="Polar residues" evidence="2">
    <location>
        <begin position="839"/>
        <end position="853"/>
    </location>
</feature>
<protein>
    <submittedName>
        <fullName evidence="3">Epo1 protein</fullName>
    </submittedName>
</protein>
<feature type="region of interest" description="Disordered" evidence="2">
    <location>
        <begin position="384"/>
        <end position="785"/>
    </location>
</feature>
<feature type="compositionally biased region" description="Polar residues" evidence="2">
    <location>
        <begin position="926"/>
        <end position="942"/>
    </location>
</feature>
<feature type="region of interest" description="Disordered" evidence="2">
    <location>
        <begin position="837"/>
        <end position="955"/>
    </location>
</feature>
<feature type="compositionally biased region" description="Low complexity" evidence="2">
    <location>
        <begin position="458"/>
        <end position="467"/>
    </location>
</feature>
<feature type="compositionally biased region" description="Polar residues" evidence="2">
    <location>
        <begin position="801"/>
        <end position="815"/>
    </location>
</feature>
<feature type="compositionally biased region" description="Acidic residues" evidence="2">
    <location>
        <begin position="667"/>
        <end position="676"/>
    </location>
</feature>
<evidence type="ECO:0000313" key="4">
    <source>
        <dbReference type="Proteomes" id="UP001360560"/>
    </source>
</evidence>
<feature type="compositionally biased region" description="Low complexity" evidence="2">
    <location>
        <begin position="943"/>
        <end position="955"/>
    </location>
</feature>
<feature type="compositionally biased region" description="Basic and acidic residues" evidence="2">
    <location>
        <begin position="854"/>
        <end position="863"/>
    </location>
</feature>
<evidence type="ECO:0000313" key="3">
    <source>
        <dbReference type="EMBL" id="GMM34454.1"/>
    </source>
</evidence>
<feature type="region of interest" description="Disordered" evidence="2">
    <location>
        <begin position="796"/>
        <end position="815"/>
    </location>
</feature>
<feature type="compositionally biased region" description="Low complexity" evidence="2">
    <location>
        <begin position="487"/>
        <end position="515"/>
    </location>
</feature>
<accession>A0AAV5QJ51</accession>
<dbReference type="RefSeq" id="XP_064851454.1">
    <property type="nucleotide sequence ID" value="XM_064995382.1"/>
</dbReference>
<feature type="coiled-coil region" evidence="1">
    <location>
        <begin position="1403"/>
        <end position="1462"/>
    </location>
</feature>
<feature type="compositionally biased region" description="Polar residues" evidence="2">
    <location>
        <begin position="990"/>
        <end position="1005"/>
    </location>
</feature>
<feature type="region of interest" description="Disordered" evidence="2">
    <location>
        <begin position="981"/>
        <end position="1012"/>
    </location>
</feature>
<feature type="coiled-coil region" evidence="1">
    <location>
        <begin position="1239"/>
        <end position="1342"/>
    </location>
</feature>
<dbReference type="EMBL" id="BTFZ01000002">
    <property type="protein sequence ID" value="GMM34454.1"/>
    <property type="molecule type" value="Genomic_DNA"/>
</dbReference>
<proteinExistence type="predicted"/>
<feature type="compositionally biased region" description="Low complexity" evidence="2">
    <location>
        <begin position="752"/>
        <end position="768"/>
    </location>
</feature>
<comment type="caution">
    <text evidence="3">The sequence shown here is derived from an EMBL/GenBank/DDBJ whole genome shotgun (WGS) entry which is preliminary data.</text>
</comment>
<dbReference type="GeneID" id="90072433"/>
<feature type="compositionally biased region" description="Basic and acidic residues" evidence="2">
    <location>
        <begin position="588"/>
        <end position="598"/>
    </location>
</feature>
<gene>
    <name evidence="3" type="ORF">DASC09_017790</name>
</gene>